<evidence type="ECO:0000313" key="1">
    <source>
        <dbReference type="EMBL" id="CAE0447847.1"/>
    </source>
</evidence>
<accession>A0A7S3PRK4</accession>
<dbReference type="PANTHER" id="PTHR17985:SF8">
    <property type="entry name" value="TRANSPORT AND GOLGI ORGANIZATION PROTEIN 2 HOMOLOG"/>
    <property type="match status" value="1"/>
</dbReference>
<protein>
    <submittedName>
        <fullName evidence="1">Uncharacterized protein</fullName>
    </submittedName>
</protein>
<dbReference type="EMBL" id="HBIN01023150">
    <property type="protein sequence ID" value="CAE0447847.1"/>
    <property type="molecule type" value="Transcribed_RNA"/>
</dbReference>
<name>A0A7S3PRK4_9STRA</name>
<organism evidence="1">
    <name type="scientific">Aplanochytrium stocchinoi</name>
    <dbReference type="NCBI Taxonomy" id="215587"/>
    <lineage>
        <taxon>Eukaryota</taxon>
        <taxon>Sar</taxon>
        <taxon>Stramenopiles</taxon>
        <taxon>Bigyra</taxon>
        <taxon>Labyrinthulomycetes</taxon>
        <taxon>Thraustochytrida</taxon>
        <taxon>Thraustochytriidae</taxon>
        <taxon>Aplanochytrium</taxon>
    </lineage>
</organism>
<dbReference type="AlphaFoldDB" id="A0A7S3PRK4"/>
<dbReference type="Pfam" id="PF05742">
    <property type="entry name" value="TANGO2"/>
    <property type="match status" value="1"/>
</dbReference>
<reference evidence="1" key="1">
    <citation type="submission" date="2021-01" db="EMBL/GenBank/DDBJ databases">
        <authorList>
            <person name="Corre E."/>
            <person name="Pelletier E."/>
            <person name="Niang G."/>
            <person name="Scheremetjew M."/>
            <person name="Finn R."/>
            <person name="Kale V."/>
            <person name="Holt S."/>
            <person name="Cochrane G."/>
            <person name="Meng A."/>
            <person name="Brown T."/>
            <person name="Cohen L."/>
        </authorList>
    </citation>
    <scope>NUCLEOTIDE SEQUENCE</scope>
    <source>
        <strain evidence="1">GSBS06</strain>
    </source>
</reference>
<dbReference type="PANTHER" id="PTHR17985">
    <property type="entry name" value="SER/THR-RICH PROTEIN T10 IN DGCR REGION"/>
    <property type="match status" value="1"/>
</dbReference>
<dbReference type="InterPro" id="IPR008551">
    <property type="entry name" value="TANGO2"/>
</dbReference>
<proteinExistence type="predicted"/>
<gene>
    <name evidence="1" type="ORF">ASTO00021_LOCUS17811</name>
</gene>
<sequence>MCIAFIYVCEDGPYKYIVGSNRDESFDRPALDVHFWETEPDESLIFAGKDMEAKGTWLGIRALPVEVMDQHKLPKFRFALLTNYREFNPATDKITRGKLVTDFLRNDSEHSTHIDYGEKLLSTAANYNGYNLILGGYENLLYLSNRSTTCGILGHGVHGLSNANLNSSWKKVQEGREMFKQAVLSFLEGKEIEEEKLIQELLSIMSNKKQHPDDPNFQNTPDKRNDCYLGLSSIFVEPIIFDGRKDYYGTRSQCIMLVRADGSIKMTSRNLNIEKSTWDINSHELKASK</sequence>